<accession>A0A6N8JB07</accession>
<evidence type="ECO:0000313" key="9">
    <source>
        <dbReference type="Proteomes" id="UP000468388"/>
    </source>
</evidence>
<evidence type="ECO:0000256" key="5">
    <source>
        <dbReference type="ARBA" id="ARBA00023237"/>
    </source>
</evidence>
<keyword evidence="3" id="KW-0732">Signal</keyword>
<dbReference type="GO" id="GO:0009279">
    <property type="term" value="C:cell outer membrane"/>
    <property type="evidence" value="ECO:0007669"/>
    <property type="project" value="UniProtKB-SubCell"/>
</dbReference>
<dbReference type="CDD" id="cd08977">
    <property type="entry name" value="SusD"/>
    <property type="match status" value="1"/>
</dbReference>
<evidence type="ECO:0000259" key="7">
    <source>
        <dbReference type="Pfam" id="PF14322"/>
    </source>
</evidence>
<evidence type="ECO:0000256" key="3">
    <source>
        <dbReference type="ARBA" id="ARBA00022729"/>
    </source>
</evidence>
<evidence type="ECO:0000256" key="2">
    <source>
        <dbReference type="ARBA" id="ARBA00006275"/>
    </source>
</evidence>
<evidence type="ECO:0000313" key="8">
    <source>
        <dbReference type="EMBL" id="MVT41449.1"/>
    </source>
</evidence>
<dbReference type="Proteomes" id="UP000468388">
    <property type="component" value="Unassembled WGS sequence"/>
</dbReference>
<name>A0A6N8JB07_9BACT</name>
<comment type="caution">
    <text evidence="8">The sequence shown here is derived from an EMBL/GenBank/DDBJ whole genome shotgun (WGS) entry which is preliminary data.</text>
</comment>
<evidence type="ECO:0000256" key="4">
    <source>
        <dbReference type="ARBA" id="ARBA00023136"/>
    </source>
</evidence>
<evidence type="ECO:0000259" key="6">
    <source>
        <dbReference type="Pfam" id="PF07980"/>
    </source>
</evidence>
<keyword evidence="9" id="KW-1185">Reference proteome</keyword>
<feature type="domain" description="SusD-like N-terminal" evidence="7">
    <location>
        <begin position="97"/>
        <end position="232"/>
    </location>
</feature>
<keyword evidence="4" id="KW-0472">Membrane</keyword>
<keyword evidence="5" id="KW-0998">Cell outer membrane</keyword>
<evidence type="ECO:0000256" key="1">
    <source>
        <dbReference type="ARBA" id="ARBA00004442"/>
    </source>
</evidence>
<dbReference type="InterPro" id="IPR011990">
    <property type="entry name" value="TPR-like_helical_dom_sf"/>
</dbReference>
<organism evidence="8 9">
    <name type="scientific">Chitinophaga oryziterrae</name>
    <dbReference type="NCBI Taxonomy" id="1031224"/>
    <lineage>
        <taxon>Bacteria</taxon>
        <taxon>Pseudomonadati</taxon>
        <taxon>Bacteroidota</taxon>
        <taxon>Chitinophagia</taxon>
        <taxon>Chitinophagales</taxon>
        <taxon>Chitinophagaceae</taxon>
        <taxon>Chitinophaga</taxon>
    </lineage>
</organism>
<dbReference type="SUPFAM" id="SSF48452">
    <property type="entry name" value="TPR-like"/>
    <property type="match status" value="1"/>
</dbReference>
<dbReference type="InterPro" id="IPR033985">
    <property type="entry name" value="SusD-like_N"/>
</dbReference>
<dbReference type="PROSITE" id="PS51257">
    <property type="entry name" value="PROKAR_LIPOPROTEIN"/>
    <property type="match status" value="1"/>
</dbReference>
<dbReference type="EMBL" id="WRXO01000003">
    <property type="protein sequence ID" value="MVT41449.1"/>
    <property type="molecule type" value="Genomic_DNA"/>
</dbReference>
<proteinExistence type="inferred from homology"/>
<protein>
    <submittedName>
        <fullName evidence="8">RagB/SusD family nutrient uptake outer membrane protein</fullName>
    </submittedName>
</protein>
<comment type="similarity">
    <text evidence="2">Belongs to the SusD family.</text>
</comment>
<comment type="subcellular location">
    <subcellularLocation>
        <location evidence="1">Cell outer membrane</location>
    </subcellularLocation>
</comment>
<reference evidence="8 9" key="1">
    <citation type="submission" date="2019-12" db="EMBL/GenBank/DDBJ databases">
        <title>The draft genomic sequence of strain Chitinophaga oryziterrae JCM 16595.</title>
        <authorList>
            <person name="Zhang X."/>
        </authorList>
    </citation>
    <scope>NUCLEOTIDE SEQUENCE [LARGE SCALE GENOMIC DNA]</scope>
    <source>
        <strain evidence="8 9">JCM 16595</strain>
    </source>
</reference>
<dbReference type="Pfam" id="PF14322">
    <property type="entry name" value="SusD-like_3"/>
    <property type="match status" value="1"/>
</dbReference>
<gene>
    <name evidence="8" type="ORF">GO495_12705</name>
</gene>
<feature type="domain" description="RagB/SusD" evidence="6">
    <location>
        <begin position="330"/>
        <end position="471"/>
    </location>
</feature>
<dbReference type="OrthoDB" id="625727at2"/>
<dbReference type="Pfam" id="PF07980">
    <property type="entry name" value="SusD_RagB"/>
    <property type="match status" value="1"/>
</dbReference>
<dbReference type="InterPro" id="IPR012944">
    <property type="entry name" value="SusD_RagB_dom"/>
</dbReference>
<dbReference type="Gene3D" id="1.25.40.390">
    <property type="match status" value="1"/>
</dbReference>
<sequence length="471" mass="53069">MRTLHVKFSLYSFLFIVTLMSCNKLSEVNPPETSITGESVYTDDATAIGAVTGIYIRFSDNTLASGLNGISIRTGLSSDELTLFSGVSNTLLQKTYLNALSSQDYYGIWENSYTYLQTVNAAIEGLAKSTSLTSAVKKQLQGEVKFLRAFFYFYLVNLYGDVPLSTTSDYRANATSTRTDKAEVYKQIVSDLIEAQNLLTDNYIASDGVSTTSERVRPNKWTATALLARVYLYTKDWAGAETQSTNIINAGVYDLETDLNKVFLNTSIEAIWQLMPVDPAWNTYDAKSFILTNGPNNDDHPVYLSSFLLNSFEPDDLRRQNWVGENKVDTSTYYYPYKYKSAEAGAPLTEYTMIFRLAEQYLIRAEARVQQENITGGLEDLNKIRTRAGLAEYGTTSTAGLISAIIKERRVELFTEWGHRWLDMKRNGTVNDIMNIVTPLKGGSWNNNWQLYPVPYSDIKLNPRLKQNDGY</sequence>
<dbReference type="AlphaFoldDB" id="A0A6N8JB07"/>